<organism evidence="1 2">
    <name type="scientific">Smittium mucronatum</name>
    <dbReference type="NCBI Taxonomy" id="133383"/>
    <lineage>
        <taxon>Eukaryota</taxon>
        <taxon>Fungi</taxon>
        <taxon>Fungi incertae sedis</taxon>
        <taxon>Zoopagomycota</taxon>
        <taxon>Kickxellomycotina</taxon>
        <taxon>Harpellomycetes</taxon>
        <taxon>Harpellales</taxon>
        <taxon>Legeriomycetaceae</taxon>
        <taxon>Smittium</taxon>
    </lineage>
</organism>
<sequence>MGSEKSTDGRSFSINWQAIIEEFKKISAGFSIKHFIIIEKICDLARFQTLETHENFVEGRNYMMKT</sequence>
<comment type="caution">
    <text evidence="1">The sequence shown here is derived from an EMBL/GenBank/DDBJ whole genome shotgun (WGS) entry which is preliminary data.</text>
</comment>
<evidence type="ECO:0000313" key="1">
    <source>
        <dbReference type="EMBL" id="OLY79892.1"/>
    </source>
</evidence>
<accession>A0A1R0GSK1</accession>
<gene>
    <name evidence="1" type="ORF">AYI68_g6029</name>
</gene>
<evidence type="ECO:0000313" key="2">
    <source>
        <dbReference type="Proteomes" id="UP000187455"/>
    </source>
</evidence>
<name>A0A1R0GSK1_9FUNG</name>
<dbReference type="Proteomes" id="UP000187455">
    <property type="component" value="Unassembled WGS sequence"/>
</dbReference>
<dbReference type="AlphaFoldDB" id="A0A1R0GSK1"/>
<keyword evidence="2" id="KW-1185">Reference proteome</keyword>
<dbReference type="EMBL" id="LSSL01004009">
    <property type="protein sequence ID" value="OLY79892.1"/>
    <property type="molecule type" value="Genomic_DNA"/>
</dbReference>
<reference evidence="1 2" key="1">
    <citation type="journal article" date="2016" name="Mol. Biol. Evol.">
        <title>Genome-Wide Survey of Gut Fungi (Harpellales) Reveals the First Horizontally Transferred Ubiquitin Gene from a Mosquito Host.</title>
        <authorList>
            <person name="Wang Y."/>
            <person name="White M.M."/>
            <person name="Kvist S."/>
            <person name="Moncalvo J.M."/>
        </authorList>
    </citation>
    <scope>NUCLEOTIDE SEQUENCE [LARGE SCALE GENOMIC DNA]</scope>
    <source>
        <strain evidence="1 2">ALG-7-W6</strain>
    </source>
</reference>
<proteinExistence type="predicted"/>
<protein>
    <submittedName>
        <fullName evidence="1">Uncharacterized protein</fullName>
    </submittedName>
</protein>